<comment type="caution">
    <text evidence="11">Lacks conserved residue(s) required for the propagation of feature annotation.</text>
</comment>
<dbReference type="InterPro" id="IPR013525">
    <property type="entry name" value="ABC2_TM"/>
</dbReference>
<feature type="transmembrane region" description="Helical" evidence="11">
    <location>
        <begin position="40"/>
        <end position="65"/>
    </location>
</feature>
<keyword evidence="8 11" id="KW-1133">Transmembrane helix</keyword>
<dbReference type="GO" id="GO:0043190">
    <property type="term" value="C:ATP-binding cassette (ABC) transporter complex"/>
    <property type="evidence" value="ECO:0007669"/>
    <property type="project" value="InterPro"/>
</dbReference>
<sequence>MPSDISAPLPPAQPPRRQATLRTISALMLREMSTTYGRSALGYVWAILEPAAGILLLTMIFSLMLRSPPLGTNFPLFYASGFLPFMAYNDISQKVSVSLRFSKALMFYPGVTFLDALTARLLINSITQIMVAGIVFGAIIWFSGVDILFDPVALAHGFFMAFVLALGIGTLNCYLLSLFPVWERTWAVVTRPLFIISGVLFLVDSVPEPYQGWLMWNPLVHVVGEVRRGIFNTYVGDYISPLYVYAVALVTFAAGLLLLRRYNREIANL</sequence>
<feature type="transmembrane region" description="Helical" evidence="11">
    <location>
        <begin position="130"/>
        <end position="149"/>
    </location>
</feature>
<evidence type="ECO:0000313" key="14">
    <source>
        <dbReference type="Proteomes" id="UP000564704"/>
    </source>
</evidence>
<dbReference type="AlphaFoldDB" id="A0A844CXZ4"/>
<organism evidence="13 14">
    <name type="scientific">Roseovarius bejariae</name>
    <dbReference type="NCBI Taxonomy" id="2576383"/>
    <lineage>
        <taxon>Bacteria</taxon>
        <taxon>Pseudomonadati</taxon>
        <taxon>Pseudomonadota</taxon>
        <taxon>Alphaproteobacteria</taxon>
        <taxon>Rhodobacterales</taxon>
        <taxon>Roseobacteraceae</taxon>
        <taxon>Roseovarius</taxon>
    </lineage>
</organism>
<keyword evidence="4 11" id="KW-1003">Cell membrane</keyword>
<evidence type="ECO:0000256" key="11">
    <source>
        <dbReference type="RuleBase" id="RU361157"/>
    </source>
</evidence>
<evidence type="ECO:0000256" key="1">
    <source>
        <dbReference type="ARBA" id="ARBA00004651"/>
    </source>
</evidence>
<evidence type="ECO:0000256" key="3">
    <source>
        <dbReference type="ARBA" id="ARBA00022448"/>
    </source>
</evidence>
<comment type="caution">
    <text evidence="13">The sequence shown here is derived from an EMBL/GenBank/DDBJ whole genome shotgun (WGS) entry which is preliminary data.</text>
</comment>
<comment type="subcellular location">
    <subcellularLocation>
        <location evidence="11">Cell inner membrane</location>
        <topology evidence="11">Multi-pass membrane protein</topology>
    </subcellularLocation>
    <subcellularLocation>
        <location evidence="1">Cell membrane</location>
        <topology evidence="1">Multi-pass membrane protein</topology>
    </subcellularLocation>
</comment>
<keyword evidence="10 11" id="KW-0472">Membrane</keyword>
<feature type="domain" description="ABC transmembrane type-2" evidence="12">
    <location>
        <begin position="41"/>
        <end position="262"/>
    </location>
</feature>
<evidence type="ECO:0000256" key="7">
    <source>
        <dbReference type="ARBA" id="ARBA00022903"/>
    </source>
</evidence>
<dbReference type="GO" id="GO:0015774">
    <property type="term" value="P:polysaccharide transport"/>
    <property type="evidence" value="ECO:0007669"/>
    <property type="project" value="UniProtKB-KW"/>
</dbReference>
<dbReference type="PROSITE" id="PS51012">
    <property type="entry name" value="ABC_TM2"/>
    <property type="match status" value="1"/>
</dbReference>
<protein>
    <recommendedName>
        <fullName evidence="11">Transport permease protein</fullName>
    </recommendedName>
</protein>
<evidence type="ECO:0000256" key="8">
    <source>
        <dbReference type="ARBA" id="ARBA00022989"/>
    </source>
</evidence>
<feature type="transmembrane region" description="Helical" evidence="11">
    <location>
        <begin position="242"/>
        <end position="259"/>
    </location>
</feature>
<evidence type="ECO:0000313" key="13">
    <source>
        <dbReference type="EMBL" id="MRU15510.1"/>
    </source>
</evidence>
<evidence type="ECO:0000256" key="2">
    <source>
        <dbReference type="ARBA" id="ARBA00007783"/>
    </source>
</evidence>
<evidence type="ECO:0000256" key="5">
    <source>
        <dbReference type="ARBA" id="ARBA00022597"/>
    </source>
</evidence>
<dbReference type="GO" id="GO:0140359">
    <property type="term" value="F:ABC-type transporter activity"/>
    <property type="evidence" value="ECO:0007669"/>
    <property type="project" value="InterPro"/>
</dbReference>
<evidence type="ECO:0000256" key="6">
    <source>
        <dbReference type="ARBA" id="ARBA00022692"/>
    </source>
</evidence>
<gene>
    <name evidence="13" type="ORF">FDP25_08725</name>
</gene>
<keyword evidence="5" id="KW-0762">Sugar transport</keyword>
<dbReference type="PRINTS" id="PR00164">
    <property type="entry name" value="ABC2TRNSPORT"/>
</dbReference>
<dbReference type="OrthoDB" id="8479094at2"/>
<dbReference type="PANTHER" id="PTHR30413:SF10">
    <property type="entry name" value="CAPSULE POLYSACCHARIDE EXPORT INNER-MEMBRANE PROTEIN CTRC"/>
    <property type="match status" value="1"/>
</dbReference>
<name>A0A844CXZ4_9RHOB</name>
<feature type="transmembrane region" description="Helical" evidence="11">
    <location>
        <begin position="155"/>
        <end position="176"/>
    </location>
</feature>
<keyword evidence="6 11" id="KW-0812">Transmembrane</keyword>
<proteinExistence type="inferred from homology"/>
<dbReference type="InterPro" id="IPR047817">
    <property type="entry name" value="ABC2_TM_bact-type"/>
</dbReference>
<keyword evidence="9" id="KW-0625">Polysaccharide transport</keyword>
<accession>A0A844CXZ4</accession>
<evidence type="ECO:0000256" key="9">
    <source>
        <dbReference type="ARBA" id="ARBA00023047"/>
    </source>
</evidence>
<keyword evidence="14" id="KW-1185">Reference proteome</keyword>
<dbReference type="Proteomes" id="UP000564704">
    <property type="component" value="Unassembled WGS sequence"/>
</dbReference>
<evidence type="ECO:0000256" key="4">
    <source>
        <dbReference type="ARBA" id="ARBA00022475"/>
    </source>
</evidence>
<comment type="similarity">
    <text evidence="2 11">Belongs to the ABC-2 integral membrane protein family.</text>
</comment>
<keyword evidence="7" id="KW-0972">Capsule biogenesis/degradation</keyword>
<feature type="transmembrane region" description="Helical" evidence="11">
    <location>
        <begin position="188"/>
        <end position="206"/>
    </location>
</feature>
<dbReference type="GO" id="GO:0015920">
    <property type="term" value="P:lipopolysaccharide transport"/>
    <property type="evidence" value="ECO:0007669"/>
    <property type="project" value="TreeGrafter"/>
</dbReference>
<evidence type="ECO:0000259" key="12">
    <source>
        <dbReference type="PROSITE" id="PS51012"/>
    </source>
</evidence>
<dbReference type="InterPro" id="IPR000412">
    <property type="entry name" value="ABC_2_transport"/>
</dbReference>
<keyword evidence="3 11" id="KW-0813">Transport</keyword>
<dbReference type="EMBL" id="SZWE01000001">
    <property type="protein sequence ID" value="MRU15510.1"/>
    <property type="molecule type" value="Genomic_DNA"/>
</dbReference>
<dbReference type="Pfam" id="PF01061">
    <property type="entry name" value="ABC2_membrane"/>
    <property type="match status" value="1"/>
</dbReference>
<reference evidence="13 14" key="1">
    <citation type="submission" date="2019-05" db="EMBL/GenBank/DDBJ databases">
        <title>Roseovarius bejariae sp. nov., a moderately halophylic bacterium isolated from a saline soil in Rambla Salada (Murcia).</title>
        <authorList>
            <person name="Castro D.J."/>
            <person name="Gomez-Altuve A."/>
            <person name="Reina J.C."/>
            <person name="Rodriguez M."/>
            <person name="Sampedro I."/>
            <person name="Llamas I."/>
            <person name="Martinez-Checa F."/>
        </authorList>
    </citation>
    <scope>NUCLEOTIDE SEQUENCE [LARGE SCALE GENOMIC DNA]</scope>
    <source>
        <strain evidence="13 14">A21</strain>
    </source>
</reference>
<evidence type="ECO:0000256" key="10">
    <source>
        <dbReference type="ARBA" id="ARBA00023136"/>
    </source>
</evidence>
<dbReference type="PANTHER" id="PTHR30413">
    <property type="entry name" value="INNER MEMBRANE TRANSPORT PERMEASE"/>
    <property type="match status" value="1"/>
</dbReference>